<dbReference type="PANTHER" id="PTHR10491:SF4">
    <property type="entry name" value="METHIONINE ADENOSYLTRANSFERASE 2 SUBUNIT BETA"/>
    <property type="match status" value="1"/>
</dbReference>
<dbReference type="GO" id="GO:0005829">
    <property type="term" value="C:cytosol"/>
    <property type="evidence" value="ECO:0007669"/>
    <property type="project" value="TreeGrafter"/>
</dbReference>
<dbReference type="GO" id="GO:0019305">
    <property type="term" value="P:dTDP-rhamnose biosynthetic process"/>
    <property type="evidence" value="ECO:0007669"/>
    <property type="project" value="UniProtKB-UniPathway"/>
</dbReference>
<gene>
    <name evidence="8" type="ordered locus">Palpr_0413</name>
</gene>
<dbReference type="KEGG" id="ppn:Palpr_0413"/>
<evidence type="ECO:0000256" key="1">
    <source>
        <dbReference type="ARBA" id="ARBA00004781"/>
    </source>
</evidence>
<keyword evidence="6 8" id="KW-0560">Oxidoreductase</keyword>
<dbReference type="CDD" id="cd05254">
    <property type="entry name" value="dTDP_HR_like_SDR_e"/>
    <property type="match status" value="1"/>
</dbReference>
<feature type="domain" description="RmlD-like substrate binding" evidence="7">
    <location>
        <begin position="3"/>
        <end position="286"/>
    </location>
</feature>
<dbReference type="NCBIfam" id="TIGR01214">
    <property type="entry name" value="rmlD"/>
    <property type="match status" value="1"/>
</dbReference>
<evidence type="ECO:0000259" key="7">
    <source>
        <dbReference type="Pfam" id="PF04321"/>
    </source>
</evidence>
<evidence type="ECO:0000313" key="8">
    <source>
        <dbReference type="EMBL" id="ADQ78573.1"/>
    </source>
</evidence>
<name>E4T1H9_PALPW</name>
<organism evidence="8 9">
    <name type="scientific">Paludibacter propionicigenes (strain DSM 17365 / JCM 13257 / WB4)</name>
    <dbReference type="NCBI Taxonomy" id="694427"/>
    <lineage>
        <taxon>Bacteria</taxon>
        <taxon>Pseudomonadati</taxon>
        <taxon>Bacteroidota</taxon>
        <taxon>Bacteroidia</taxon>
        <taxon>Bacteroidales</taxon>
        <taxon>Paludibacteraceae</taxon>
        <taxon>Paludibacter</taxon>
    </lineage>
</organism>
<dbReference type="EMBL" id="CP002345">
    <property type="protein sequence ID" value="ADQ78573.1"/>
    <property type="molecule type" value="Genomic_DNA"/>
</dbReference>
<dbReference type="EC" id="1.1.1.133" evidence="3 6"/>
<dbReference type="STRING" id="694427.Palpr_0413"/>
<dbReference type="AlphaFoldDB" id="E4T1H9"/>
<dbReference type="Gene3D" id="3.40.50.720">
    <property type="entry name" value="NAD(P)-binding Rossmann-like Domain"/>
    <property type="match status" value="1"/>
</dbReference>
<dbReference type="RefSeq" id="WP_013443942.1">
    <property type="nucleotide sequence ID" value="NC_014734.1"/>
</dbReference>
<evidence type="ECO:0000256" key="3">
    <source>
        <dbReference type="ARBA" id="ARBA00012929"/>
    </source>
</evidence>
<reference evidence="8 9" key="2">
    <citation type="journal article" date="2011" name="Stand. Genomic Sci.">
        <title>Complete genome sequence of Paludibacter propionicigenes type strain (WB4).</title>
        <authorList>
            <person name="Gronow S."/>
            <person name="Munk C."/>
            <person name="Lapidus A."/>
            <person name="Nolan M."/>
            <person name="Lucas S."/>
            <person name="Hammon N."/>
            <person name="Deshpande S."/>
            <person name="Cheng J.F."/>
            <person name="Tapia R."/>
            <person name="Han C."/>
            <person name="Goodwin L."/>
            <person name="Pitluck S."/>
            <person name="Liolios K."/>
            <person name="Ivanova N."/>
            <person name="Mavromatis K."/>
            <person name="Mikhailova N."/>
            <person name="Pati A."/>
            <person name="Chen A."/>
            <person name="Palaniappan K."/>
            <person name="Land M."/>
            <person name="Hauser L."/>
            <person name="Chang Y.J."/>
            <person name="Jeffries C.D."/>
            <person name="Brambilla E."/>
            <person name="Rohde M."/>
            <person name="Goker M."/>
            <person name="Detter J.C."/>
            <person name="Woyke T."/>
            <person name="Bristow J."/>
            <person name="Eisen J.A."/>
            <person name="Markowitz V."/>
            <person name="Hugenholtz P."/>
            <person name="Kyrpides N.C."/>
            <person name="Klenk H.P."/>
        </authorList>
    </citation>
    <scope>NUCLEOTIDE SEQUENCE [LARGE SCALE GENOMIC DNA]</scope>
    <source>
        <strain evidence="9">DSM 17365 / JCM 13257 / WB4</strain>
    </source>
</reference>
<dbReference type="SUPFAM" id="SSF51735">
    <property type="entry name" value="NAD(P)-binding Rossmann-fold domains"/>
    <property type="match status" value="1"/>
</dbReference>
<dbReference type="InterPro" id="IPR005913">
    <property type="entry name" value="dTDP_dehydrorham_reduct"/>
</dbReference>
<comment type="function">
    <text evidence="6">Catalyzes the reduction of dTDP-6-deoxy-L-lyxo-4-hexulose to yield dTDP-L-rhamnose.</text>
</comment>
<keyword evidence="9" id="KW-1185">Reference proteome</keyword>
<sequence>MSKILVTGANGQLGNEMRKLAPISKTNTFIFTDIEELDITNQEAIRILIQQEQIEIIVNCAAYTNVDKAEDDSEMANLINNKAVENLAIVCQDVGATLIHVSTDYVFQGTKNTPCREDEQTNPLGVYGQTKLAGEQSVQNSGCKYLIFRTAWLYSAFGSNFVKTMIRLTDEREKLSVVFDQVGTPTYAGDLAALIFQTIETKQYETLNGIYHYSNEGVCSWYDFAIEIAALAAHDTCDIQPCHSDEFPSKVKRPAFSVLDKTKVKADFNCKVPHWKVSLQKCMKELEGSF</sequence>
<evidence type="ECO:0000256" key="5">
    <source>
        <dbReference type="ARBA" id="ARBA00048200"/>
    </source>
</evidence>
<comment type="similarity">
    <text evidence="2 6">Belongs to the dTDP-4-dehydrorhamnose reductase family.</text>
</comment>
<dbReference type="InterPro" id="IPR029903">
    <property type="entry name" value="RmlD-like-bd"/>
</dbReference>
<evidence type="ECO:0000256" key="4">
    <source>
        <dbReference type="ARBA" id="ARBA00017099"/>
    </source>
</evidence>
<comment type="catalytic activity">
    <reaction evidence="5">
        <text>dTDP-beta-L-rhamnose + NADP(+) = dTDP-4-dehydro-beta-L-rhamnose + NADPH + H(+)</text>
        <dbReference type="Rhea" id="RHEA:21796"/>
        <dbReference type="ChEBI" id="CHEBI:15378"/>
        <dbReference type="ChEBI" id="CHEBI:57510"/>
        <dbReference type="ChEBI" id="CHEBI:57783"/>
        <dbReference type="ChEBI" id="CHEBI:58349"/>
        <dbReference type="ChEBI" id="CHEBI:62830"/>
        <dbReference type="EC" id="1.1.1.133"/>
    </reaction>
</comment>
<protein>
    <recommendedName>
        <fullName evidence="4 6">dTDP-4-dehydrorhamnose reductase</fullName>
        <ecNumber evidence="3 6">1.1.1.133</ecNumber>
    </recommendedName>
</protein>
<dbReference type="Proteomes" id="UP000008718">
    <property type="component" value="Chromosome"/>
</dbReference>
<dbReference type="Gene3D" id="3.90.25.10">
    <property type="entry name" value="UDP-galactose 4-epimerase, domain 1"/>
    <property type="match status" value="1"/>
</dbReference>
<dbReference type="HOGENOM" id="CLU_045518_1_2_10"/>
<comment type="pathway">
    <text evidence="1 6">Carbohydrate biosynthesis; dTDP-L-rhamnose biosynthesis.</text>
</comment>
<reference key="1">
    <citation type="submission" date="2010-11" db="EMBL/GenBank/DDBJ databases">
        <title>The complete genome of Paludibacter propionicigenes DSM 17365.</title>
        <authorList>
            <consortium name="US DOE Joint Genome Institute (JGI-PGF)"/>
            <person name="Lucas S."/>
            <person name="Copeland A."/>
            <person name="Lapidus A."/>
            <person name="Bruce D."/>
            <person name="Goodwin L."/>
            <person name="Pitluck S."/>
            <person name="Kyrpides N."/>
            <person name="Mavromatis K."/>
            <person name="Ivanova N."/>
            <person name="Munk A.C."/>
            <person name="Brettin T."/>
            <person name="Detter J.C."/>
            <person name="Han C."/>
            <person name="Tapia R."/>
            <person name="Land M."/>
            <person name="Hauser L."/>
            <person name="Markowitz V."/>
            <person name="Cheng J.-F."/>
            <person name="Hugenholtz P."/>
            <person name="Woyke T."/>
            <person name="Wu D."/>
            <person name="Gronow S."/>
            <person name="Wellnitz S."/>
            <person name="Brambilla E."/>
            <person name="Klenk H.-P."/>
            <person name="Eisen J.A."/>
        </authorList>
    </citation>
    <scope>NUCLEOTIDE SEQUENCE</scope>
    <source>
        <strain>WB4</strain>
    </source>
</reference>
<proteinExistence type="inferred from homology"/>
<dbReference type="UniPathway" id="UPA00124"/>
<dbReference type="eggNOG" id="COG1091">
    <property type="taxonomic scope" value="Bacteria"/>
</dbReference>
<dbReference type="Pfam" id="PF04321">
    <property type="entry name" value="RmlD_sub_bind"/>
    <property type="match status" value="1"/>
</dbReference>
<accession>E4T1H9</accession>
<dbReference type="PANTHER" id="PTHR10491">
    <property type="entry name" value="DTDP-4-DEHYDRORHAMNOSE REDUCTASE"/>
    <property type="match status" value="1"/>
</dbReference>
<dbReference type="GO" id="GO:0008831">
    <property type="term" value="F:dTDP-4-dehydrorhamnose reductase activity"/>
    <property type="evidence" value="ECO:0007669"/>
    <property type="project" value="UniProtKB-EC"/>
</dbReference>
<evidence type="ECO:0000256" key="6">
    <source>
        <dbReference type="RuleBase" id="RU364082"/>
    </source>
</evidence>
<keyword evidence="6" id="KW-0521">NADP</keyword>
<evidence type="ECO:0000256" key="2">
    <source>
        <dbReference type="ARBA" id="ARBA00010944"/>
    </source>
</evidence>
<dbReference type="InterPro" id="IPR036291">
    <property type="entry name" value="NAD(P)-bd_dom_sf"/>
</dbReference>
<evidence type="ECO:0000313" key="9">
    <source>
        <dbReference type="Proteomes" id="UP000008718"/>
    </source>
</evidence>
<dbReference type="OrthoDB" id="9803892at2"/>